<dbReference type="AlphaFoldDB" id="A0A8S1LAE3"/>
<sequence length="348" mass="40950">MSLIYKNHLVLPTFKHSETITTHKSSSLGPIKRFQSVTPIRQGNQSKILPLNITSLPGNETSINAESTITSRQKHLPMLTPRIQRNDEQNLHDYLDHLHSIRKSKQPTKQAVMKKIRTETEIMKLESQTLIQRFKKVKEQQELKKQYSILQTIKNPYAQQYINFSKQIFNLIHNLHQLKEYLNNSRKMFQVVKNLIGMKKNLKKILLKQSADDLIDFQDIAKMCCIREIQYINGEQRMIDKFDLTLMDDLTYMCEAIENLLLQNKLNAIKRMSDNILIEEHEISKLREQLGMREEEQKLSVSTLPMQRFKPHVELDNIEQRLGQLSQIPKQYRQTSQVLCEIVDKLNE</sequence>
<proteinExistence type="predicted"/>
<protein>
    <submittedName>
        <fullName evidence="1">Uncharacterized protein</fullName>
    </submittedName>
</protein>
<evidence type="ECO:0000313" key="2">
    <source>
        <dbReference type="Proteomes" id="UP000688137"/>
    </source>
</evidence>
<evidence type="ECO:0000313" key="1">
    <source>
        <dbReference type="EMBL" id="CAD8063321.1"/>
    </source>
</evidence>
<dbReference type="EMBL" id="CAJJDM010000033">
    <property type="protein sequence ID" value="CAD8063321.1"/>
    <property type="molecule type" value="Genomic_DNA"/>
</dbReference>
<organism evidence="1 2">
    <name type="scientific">Paramecium primaurelia</name>
    <dbReference type="NCBI Taxonomy" id="5886"/>
    <lineage>
        <taxon>Eukaryota</taxon>
        <taxon>Sar</taxon>
        <taxon>Alveolata</taxon>
        <taxon>Ciliophora</taxon>
        <taxon>Intramacronucleata</taxon>
        <taxon>Oligohymenophorea</taxon>
        <taxon>Peniculida</taxon>
        <taxon>Parameciidae</taxon>
        <taxon>Paramecium</taxon>
    </lineage>
</organism>
<dbReference type="Proteomes" id="UP000688137">
    <property type="component" value="Unassembled WGS sequence"/>
</dbReference>
<reference evidence="1" key="1">
    <citation type="submission" date="2021-01" db="EMBL/GenBank/DDBJ databases">
        <authorList>
            <consortium name="Genoscope - CEA"/>
            <person name="William W."/>
        </authorList>
    </citation>
    <scope>NUCLEOTIDE SEQUENCE</scope>
</reference>
<gene>
    <name evidence="1" type="ORF">PPRIM_AZ9-3.1.T0340261</name>
</gene>
<keyword evidence="2" id="KW-1185">Reference proteome</keyword>
<name>A0A8S1LAE3_PARPR</name>
<comment type="caution">
    <text evidence="1">The sequence shown here is derived from an EMBL/GenBank/DDBJ whole genome shotgun (WGS) entry which is preliminary data.</text>
</comment>
<accession>A0A8S1LAE3</accession>